<accession>A0A0C3CKZ5</accession>
<gene>
    <name evidence="1" type="ORF">M413DRAFT_353820</name>
</gene>
<dbReference type="EMBL" id="KN831773">
    <property type="protein sequence ID" value="KIM44461.1"/>
    <property type="molecule type" value="Genomic_DNA"/>
</dbReference>
<reference evidence="2" key="2">
    <citation type="submission" date="2015-01" db="EMBL/GenBank/DDBJ databases">
        <title>Evolutionary Origins and Diversification of the Mycorrhizal Mutualists.</title>
        <authorList>
            <consortium name="DOE Joint Genome Institute"/>
            <consortium name="Mycorrhizal Genomics Consortium"/>
            <person name="Kohler A."/>
            <person name="Kuo A."/>
            <person name="Nagy L.G."/>
            <person name="Floudas D."/>
            <person name="Copeland A."/>
            <person name="Barry K.W."/>
            <person name="Cichocki N."/>
            <person name="Veneault-Fourrey C."/>
            <person name="LaButti K."/>
            <person name="Lindquist E.A."/>
            <person name="Lipzen A."/>
            <person name="Lundell T."/>
            <person name="Morin E."/>
            <person name="Murat C."/>
            <person name="Riley R."/>
            <person name="Ohm R."/>
            <person name="Sun H."/>
            <person name="Tunlid A."/>
            <person name="Henrissat B."/>
            <person name="Grigoriev I.V."/>
            <person name="Hibbett D.S."/>
            <person name="Martin F."/>
        </authorList>
    </citation>
    <scope>NUCLEOTIDE SEQUENCE [LARGE SCALE GENOMIC DNA]</scope>
    <source>
        <strain evidence="2">h7</strain>
    </source>
</reference>
<organism evidence="1 2">
    <name type="scientific">Hebeloma cylindrosporum</name>
    <dbReference type="NCBI Taxonomy" id="76867"/>
    <lineage>
        <taxon>Eukaryota</taxon>
        <taxon>Fungi</taxon>
        <taxon>Dikarya</taxon>
        <taxon>Basidiomycota</taxon>
        <taxon>Agaricomycotina</taxon>
        <taxon>Agaricomycetes</taxon>
        <taxon>Agaricomycetidae</taxon>
        <taxon>Agaricales</taxon>
        <taxon>Agaricineae</taxon>
        <taxon>Hymenogastraceae</taxon>
        <taxon>Hebeloma</taxon>
    </lineage>
</organism>
<dbReference type="Proteomes" id="UP000053424">
    <property type="component" value="Unassembled WGS sequence"/>
</dbReference>
<dbReference type="HOGENOM" id="CLU_1669584_0_0_1"/>
<sequence>MDMYQLTQVRHRFLKNLWKWYFLSGTEHIFGMDDDEYTGVFEVSYIWFESQNHDPPCSFITTNITLYDRYQRNCNISAAQWWSTYFVALMKAIEVRPSRETVFKFTEEAYYEALADANSCAICRVHAVRHLDAFREYFGRNLDEIVMQTIGEFEFRTP</sequence>
<evidence type="ECO:0000313" key="2">
    <source>
        <dbReference type="Proteomes" id="UP000053424"/>
    </source>
</evidence>
<evidence type="ECO:0000313" key="1">
    <source>
        <dbReference type="EMBL" id="KIM44461.1"/>
    </source>
</evidence>
<reference evidence="1 2" key="1">
    <citation type="submission" date="2014-04" db="EMBL/GenBank/DDBJ databases">
        <authorList>
            <consortium name="DOE Joint Genome Institute"/>
            <person name="Kuo A."/>
            <person name="Gay G."/>
            <person name="Dore J."/>
            <person name="Kohler A."/>
            <person name="Nagy L.G."/>
            <person name="Floudas D."/>
            <person name="Copeland A."/>
            <person name="Barry K.W."/>
            <person name="Cichocki N."/>
            <person name="Veneault-Fourrey C."/>
            <person name="LaButti K."/>
            <person name="Lindquist E.A."/>
            <person name="Lipzen A."/>
            <person name="Lundell T."/>
            <person name="Morin E."/>
            <person name="Murat C."/>
            <person name="Sun H."/>
            <person name="Tunlid A."/>
            <person name="Henrissat B."/>
            <person name="Grigoriev I.V."/>
            <person name="Hibbett D.S."/>
            <person name="Martin F."/>
            <person name="Nordberg H.P."/>
            <person name="Cantor M.N."/>
            <person name="Hua S.X."/>
        </authorList>
    </citation>
    <scope>NUCLEOTIDE SEQUENCE [LARGE SCALE GENOMIC DNA]</scope>
    <source>
        <strain evidence="2">h7</strain>
    </source>
</reference>
<proteinExistence type="predicted"/>
<dbReference type="AlphaFoldDB" id="A0A0C3CKZ5"/>
<name>A0A0C3CKZ5_HEBCY</name>
<protein>
    <submittedName>
        <fullName evidence="1">Uncharacterized protein</fullName>
    </submittedName>
</protein>
<keyword evidence="2" id="KW-1185">Reference proteome</keyword>